<evidence type="ECO:0000313" key="2">
    <source>
        <dbReference type="Proteomes" id="UP000003793"/>
    </source>
</evidence>
<dbReference type="HOGENOM" id="CLU_3116782_0_0_9"/>
<gene>
    <name evidence="1" type="ORF">COPCOM_01485</name>
</gene>
<sequence length="50" mass="5907">MCDWKTADQAESFKCLSMQEKLPAASLYVPKVMHFKMHDFQHNDMFGKRV</sequence>
<proteinExistence type="predicted"/>
<name>C0B8L1_9FIRM</name>
<organism evidence="1 2">
    <name type="scientific">Coprococcus comes ATCC 27758</name>
    <dbReference type="NCBI Taxonomy" id="470146"/>
    <lineage>
        <taxon>Bacteria</taxon>
        <taxon>Bacillati</taxon>
        <taxon>Bacillota</taxon>
        <taxon>Clostridia</taxon>
        <taxon>Lachnospirales</taxon>
        <taxon>Lachnospiraceae</taxon>
        <taxon>Coprococcus</taxon>
    </lineage>
</organism>
<reference evidence="1 2" key="2">
    <citation type="submission" date="2009-03" db="EMBL/GenBank/DDBJ databases">
        <title>Draft genome sequence of Coprococcus comes (ATCC 27758).</title>
        <authorList>
            <person name="Sudarsanam P."/>
            <person name="Ley R."/>
            <person name="Guruge J."/>
            <person name="Turnbaugh P.J."/>
            <person name="Mahowald M."/>
            <person name="Liep D."/>
            <person name="Gordon J."/>
        </authorList>
    </citation>
    <scope>NUCLEOTIDE SEQUENCE [LARGE SCALE GENOMIC DNA]</scope>
    <source>
        <strain evidence="1 2">ATCC 27758</strain>
    </source>
</reference>
<evidence type="ECO:0000313" key="1">
    <source>
        <dbReference type="EMBL" id="EEG90248.1"/>
    </source>
</evidence>
<dbReference type="EMBL" id="ABVR01000039">
    <property type="protein sequence ID" value="EEG90248.1"/>
    <property type="molecule type" value="Genomic_DNA"/>
</dbReference>
<dbReference type="AlphaFoldDB" id="C0B8L1"/>
<protein>
    <submittedName>
        <fullName evidence="1">Uncharacterized protein</fullName>
    </submittedName>
</protein>
<reference evidence="1 2" key="1">
    <citation type="submission" date="2009-02" db="EMBL/GenBank/DDBJ databases">
        <authorList>
            <person name="Fulton L."/>
            <person name="Clifton S."/>
            <person name="Fulton B."/>
            <person name="Xu J."/>
            <person name="Minx P."/>
            <person name="Pepin K.H."/>
            <person name="Johnson M."/>
            <person name="Bhonagiri V."/>
            <person name="Nash W.E."/>
            <person name="Mardis E.R."/>
            <person name="Wilson R.K."/>
        </authorList>
    </citation>
    <scope>NUCLEOTIDE SEQUENCE [LARGE SCALE GENOMIC DNA]</scope>
    <source>
        <strain evidence="1 2">ATCC 27758</strain>
    </source>
</reference>
<accession>C0B8L1</accession>
<comment type="caution">
    <text evidence="1">The sequence shown here is derived from an EMBL/GenBank/DDBJ whole genome shotgun (WGS) entry which is preliminary data.</text>
</comment>
<dbReference type="Proteomes" id="UP000003793">
    <property type="component" value="Unassembled WGS sequence"/>
</dbReference>